<organism evidence="4 5">
    <name type="scientific">Chitinophaga solisilvae</name>
    <dbReference type="NCBI Taxonomy" id="1233460"/>
    <lineage>
        <taxon>Bacteria</taxon>
        <taxon>Pseudomonadati</taxon>
        <taxon>Bacteroidota</taxon>
        <taxon>Chitinophagia</taxon>
        <taxon>Chitinophagales</taxon>
        <taxon>Chitinophagaceae</taxon>
        <taxon>Chitinophaga</taxon>
    </lineage>
</organism>
<reference evidence="4" key="1">
    <citation type="submission" date="2020-05" db="EMBL/GenBank/DDBJ databases">
        <title>Chitinophaga laudate sp. nov., isolated from a tropical peat swamp.</title>
        <authorList>
            <person name="Goh C.B.S."/>
            <person name="Lee M.S."/>
            <person name="Parimannan S."/>
            <person name="Pasbakhsh P."/>
            <person name="Yule C.M."/>
            <person name="Rajandas H."/>
            <person name="Loke S."/>
            <person name="Croft L."/>
            <person name="Tan J.B.L."/>
        </authorList>
    </citation>
    <scope>NUCLEOTIDE SEQUENCE</scope>
    <source>
        <strain evidence="4">Mgbs1</strain>
    </source>
</reference>
<sequence length="389" mass="43669">MSSVLSIGFLTPYSGVYPAYSAHLVTGWLLGMGLDPVRQRTVQFTSEYTHMGSADASVKAARKLLFFNNVDILSGLISYKATPDIIPLVESLKKPAFFFDMGEYIPHFPYLSPDVFYASHQLWQSQYALGRWAHSHFGDGGHMIMPFYEAGYHLHTAFKEGVTAAGSTQISLTVLPHQANDPLQMETELDALFSKIVQDPPSYVHAIFAGNMGTRFFRKWIQCGIHKKIPLVVNETMAYDDLLQDIQDADLDIYTAMMWMREDQRPANQVFVKKFESIAQQPANIYALMGYEAGLMWRELLPYASKKDWDTVKQQLRTGVIDGPRGQKSFYPAAGVALPASNILKISTTGNKINKLILDQGAGMRHDAKEFATIHQESVTGWHNPFLCI</sequence>
<dbReference type="InterPro" id="IPR028081">
    <property type="entry name" value="Leu-bd"/>
</dbReference>
<comment type="caution">
    <text evidence="4">The sequence shown here is derived from an EMBL/GenBank/DDBJ whole genome shotgun (WGS) entry which is preliminary data.</text>
</comment>
<proteinExistence type="inferred from homology"/>
<dbReference type="AlphaFoldDB" id="A0A3S1JBN9"/>
<dbReference type="Gene3D" id="3.40.50.2300">
    <property type="match status" value="2"/>
</dbReference>
<dbReference type="EMBL" id="RIAR02000001">
    <property type="protein sequence ID" value="NSL86206.1"/>
    <property type="molecule type" value="Genomic_DNA"/>
</dbReference>
<gene>
    <name evidence="4" type="ORF">ECE50_005165</name>
</gene>
<dbReference type="Proteomes" id="UP000281028">
    <property type="component" value="Unassembled WGS sequence"/>
</dbReference>
<dbReference type="OrthoDB" id="827062at2"/>
<evidence type="ECO:0000256" key="1">
    <source>
        <dbReference type="ARBA" id="ARBA00010062"/>
    </source>
</evidence>
<protein>
    <submittedName>
        <fullName evidence="4">ABC transporter substrate-binding protein</fullName>
    </submittedName>
</protein>
<keyword evidence="5" id="KW-1185">Reference proteome</keyword>
<dbReference type="Pfam" id="PF13458">
    <property type="entry name" value="Peripla_BP_6"/>
    <property type="match status" value="1"/>
</dbReference>
<name>A0A3S1JBN9_9BACT</name>
<accession>A0A3S1JBN9</accession>
<comment type="similarity">
    <text evidence="1">Belongs to the leucine-binding protein family.</text>
</comment>
<dbReference type="InterPro" id="IPR028082">
    <property type="entry name" value="Peripla_BP_I"/>
</dbReference>
<evidence type="ECO:0000259" key="3">
    <source>
        <dbReference type="Pfam" id="PF13458"/>
    </source>
</evidence>
<keyword evidence="2" id="KW-0732">Signal</keyword>
<evidence type="ECO:0000313" key="5">
    <source>
        <dbReference type="Proteomes" id="UP000281028"/>
    </source>
</evidence>
<evidence type="ECO:0000313" key="4">
    <source>
        <dbReference type="EMBL" id="NSL86206.1"/>
    </source>
</evidence>
<dbReference type="SUPFAM" id="SSF53822">
    <property type="entry name" value="Periplasmic binding protein-like I"/>
    <property type="match status" value="1"/>
</dbReference>
<feature type="domain" description="Leucine-binding protein" evidence="3">
    <location>
        <begin position="6"/>
        <end position="347"/>
    </location>
</feature>
<evidence type="ECO:0000256" key="2">
    <source>
        <dbReference type="ARBA" id="ARBA00022729"/>
    </source>
</evidence>